<accession>A0A151RWW5</accession>
<dbReference type="EMBL" id="KQ483539">
    <property type="protein sequence ID" value="KYP47040.1"/>
    <property type="molecule type" value="Genomic_DNA"/>
</dbReference>
<keyword evidence="3" id="KW-1185">Reference proteome</keyword>
<dbReference type="Gramene" id="C.cajan_31467.t">
    <property type="protein sequence ID" value="C.cajan_31467.t.cds1"/>
    <property type="gene ID" value="C.cajan_31467"/>
</dbReference>
<proteinExistence type="predicted"/>
<reference evidence="2" key="1">
    <citation type="journal article" date="2012" name="Nat. Biotechnol.">
        <title>Draft genome sequence of pigeonpea (Cajanus cajan), an orphan legume crop of resource-poor farmers.</title>
        <authorList>
            <person name="Varshney R.K."/>
            <person name="Chen W."/>
            <person name="Li Y."/>
            <person name="Bharti A.K."/>
            <person name="Saxena R.K."/>
            <person name="Schlueter J.A."/>
            <person name="Donoghue M.T."/>
            <person name="Azam S."/>
            <person name="Fan G."/>
            <person name="Whaley A.M."/>
            <person name="Farmer A.D."/>
            <person name="Sheridan J."/>
            <person name="Iwata A."/>
            <person name="Tuteja R."/>
            <person name="Penmetsa R.V."/>
            <person name="Wu W."/>
            <person name="Upadhyaya H.D."/>
            <person name="Yang S.P."/>
            <person name="Shah T."/>
            <person name="Saxena K.B."/>
            <person name="Michael T."/>
            <person name="McCombie W.R."/>
            <person name="Yang B."/>
            <person name="Zhang G."/>
            <person name="Yang H."/>
            <person name="Wang J."/>
            <person name="Spillane C."/>
            <person name="Cook D.R."/>
            <person name="May G.D."/>
            <person name="Xu X."/>
            <person name="Jackson S.A."/>
        </authorList>
    </citation>
    <scope>NUCLEOTIDE SEQUENCE [LARGE SCALE GENOMIC DNA]</scope>
</reference>
<dbReference type="AlphaFoldDB" id="A0A151RWW5"/>
<dbReference type="InterPro" id="IPR044730">
    <property type="entry name" value="RNase_H-like_dom_plant"/>
</dbReference>
<dbReference type="InterPro" id="IPR036397">
    <property type="entry name" value="RNaseH_sf"/>
</dbReference>
<dbReference type="InterPro" id="IPR002156">
    <property type="entry name" value="RNaseH_domain"/>
</dbReference>
<dbReference type="CDD" id="cd06222">
    <property type="entry name" value="RNase_H_like"/>
    <property type="match status" value="1"/>
</dbReference>
<dbReference type="PANTHER" id="PTHR47723:SF19">
    <property type="entry name" value="POLYNUCLEOTIDYL TRANSFERASE, RIBONUCLEASE H-LIKE SUPERFAMILY PROTEIN"/>
    <property type="match status" value="1"/>
</dbReference>
<dbReference type="InterPro" id="IPR053151">
    <property type="entry name" value="RNase_H-like"/>
</dbReference>
<dbReference type="GO" id="GO:0004523">
    <property type="term" value="F:RNA-DNA hybrid ribonuclease activity"/>
    <property type="evidence" value="ECO:0007669"/>
    <property type="project" value="InterPro"/>
</dbReference>
<evidence type="ECO:0000313" key="3">
    <source>
        <dbReference type="Proteomes" id="UP000075243"/>
    </source>
</evidence>
<evidence type="ECO:0000259" key="1">
    <source>
        <dbReference type="Pfam" id="PF13456"/>
    </source>
</evidence>
<dbReference type="Pfam" id="PF13456">
    <property type="entry name" value="RVT_3"/>
    <property type="match status" value="1"/>
</dbReference>
<gene>
    <name evidence="2" type="ORF">KK1_031345</name>
</gene>
<protein>
    <submittedName>
        <fullName evidence="2">Ribonuclease H protein At1g65750 family</fullName>
    </submittedName>
</protein>
<dbReference type="Gene3D" id="3.30.420.10">
    <property type="entry name" value="Ribonuclease H-like superfamily/Ribonuclease H"/>
    <property type="match status" value="1"/>
</dbReference>
<organism evidence="2 3">
    <name type="scientific">Cajanus cajan</name>
    <name type="common">Pigeon pea</name>
    <name type="synonym">Cajanus indicus</name>
    <dbReference type="NCBI Taxonomy" id="3821"/>
    <lineage>
        <taxon>Eukaryota</taxon>
        <taxon>Viridiplantae</taxon>
        <taxon>Streptophyta</taxon>
        <taxon>Embryophyta</taxon>
        <taxon>Tracheophyta</taxon>
        <taxon>Spermatophyta</taxon>
        <taxon>Magnoliopsida</taxon>
        <taxon>eudicotyledons</taxon>
        <taxon>Gunneridae</taxon>
        <taxon>Pentapetalae</taxon>
        <taxon>rosids</taxon>
        <taxon>fabids</taxon>
        <taxon>Fabales</taxon>
        <taxon>Fabaceae</taxon>
        <taxon>Papilionoideae</taxon>
        <taxon>50 kb inversion clade</taxon>
        <taxon>NPAAA clade</taxon>
        <taxon>indigoferoid/millettioid clade</taxon>
        <taxon>Phaseoleae</taxon>
        <taxon>Cajanus</taxon>
    </lineage>
</organism>
<dbReference type="SUPFAM" id="SSF53098">
    <property type="entry name" value="Ribonuclease H-like"/>
    <property type="match status" value="1"/>
</dbReference>
<feature type="domain" description="RNase H type-1" evidence="1">
    <location>
        <begin position="6"/>
        <end position="90"/>
    </location>
</feature>
<dbReference type="InterPro" id="IPR012337">
    <property type="entry name" value="RNaseH-like_sf"/>
</dbReference>
<sequence length="125" mass="14306">MLGRCSMIEVELWPIFHGLRIIKEKGTYAPILIELDSIIVVKFLNEGCPKENPCYSLVNHVVHMAGDNHNVECVHILWEANQVAYHFAKQGLSILEDILVFNSPPPWEHFVLFANSSNVIYARDF</sequence>
<dbReference type="PANTHER" id="PTHR47723">
    <property type="entry name" value="OS05G0353850 PROTEIN"/>
    <property type="match status" value="1"/>
</dbReference>
<dbReference type="GO" id="GO:0003676">
    <property type="term" value="F:nucleic acid binding"/>
    <property type="evidence" value="ECO:0007669"/>
    <property type="project" value="InterPro"/>
</dbReference>
<evidence type="ECO:0000313" key="2">
    <source>
        <dbReference type="EMBL" id="KYP47040.1"/>
    </source>
</evidence>
<name>A0A151RWW5_CAJCA</name>
<dbReference type="Proteomes" id="UP000075243">
    <property type="component" value="Unassembled WGS sequence"/>
</dbReference>